<dbReference type="Proteomes" id="UP000253318">
    <property type="component" value="Unassembled WGS sequence"/>
</dbReference>
<dbReference type="EMBL" id="QEIN01000509">
    <property type="protein sequence ID" value="RCV47454.1"/>
    <property type="molecule type" value="Genomic_DNA"/>
</dbReference>
<evidence type="ECO:0000313" key="2">
    <source>
        <dbReference type="Proteomes" id="UP000253318"/>
    </source>
</evidence>
<keyword evidence="2" id="KW-1185">Reference proteome</keyword>
<name>A0A368T0Y2_9ACTN</name>
<dbReference type="Gene3D" id="3.60.10.10">
    <property type="entry name" value="Endonuclease/exonuclease/phosphatase"/>
    <property type="match status" value="1"/>
</dbReference>
<dbReference type="GO" id="GO:0004519">
    <property type="term" value="F:endonuclease activity"/>
    <property type="evidence" value="ECO:0007669"/>
    <property type="project" value="UniProtKB-KW"/>
</dbReference>
<accession>A0A368T0Y2</accession>
<evidence type="ECO:0000313" key="1">
    <source>
        <dbReference type="EMBL" id="RCV47454.1"/>
    </source>
</evidence>
<dbReference type="AlphaFoldDB" id="A0A368T0Y2"/>
<keyword evidence="1" id="KW-0255">Endonuclease</keyword>
<keyword evidence="1" id="KW-0378">Hydrolase</keyword>
<sequence length="79" mass="8425">GGQQPPRRTVRALVEVPGAQSSRYAAATFTARRPRLRIDAVLTAPELTVRRAGVPVDLLAAADVTAASDHRPVLVDLEL</sequence>
<organism evidence="1 2">
    <name type="scientific">Marinitenerispora sediminis</name>
    <dbReference type="NCBI Taxonomy" id="1931232"/>
    <lineage>
        <taxon>Bacteria</taxon>
        <taxon>Bacillati</taxon>
        <taxon>Actinomycetota</taxon>
        <taxon>Actinomycetes</taxon>
        <taxon>Streptosporangiales</taxon>
        <taxon>Nocardiopsidaceae</taxon>
        <taxon>Marinitenerispora</taxon>
    </lineage>
</organism>
<keyword evidence="1" id="KW-0540">Nuclease</keyword>
<comment type="caution">
    <text evidence="1">The sequence shown here is derived from an EMBL/GenBank/DDBJ whole genome shotgun (WGS) entry which is preliminary data.</text>
</comment>
<proteinExistence type="predicted"/>
<gene>
    <name evidence="1" type="ORF">DEF24_27110</name>
</gene>
<feature type="non-terminal residue" evidence="1">
    <location>
        <position position="1"/>
    </location>
</feature>
<protein>
    <submittedName>
        <fullName evidence="1">Endonuclease</fullName>
    </submittedName>
</protein>
<dbReference type="SUPFAM" id="SSF56219">
    <property type="entry name" value="DNase I-like"/>
    <property type="match status" value="1"/>
</dbReference>
<dbReference type="InterPro" id="IPR036691">
    <property type="entry name" value="Endo/exonu/phosph_ase_sf"/>
</dbReference>
<reference evidence="1 2" key="1">
    <citation type="submission" date="2018-04" db="EMBL/GenBank/DDBJ databases">
        <title>Novel actinobacteria from marine sediment.</title>
        <authorList>
            <person name="Ng Z.Y."/>
            <person name="Tan G.Y.A."/>
        </authorList>
    </citation>
    <scope>NUCLEOTIDE SEQUENCE [LARGE SCALE GENOMIC DNA]</scope>
    <source>
        <strain evidence="1 2">TPS81</strain>
    </source>
</reference>